<feature type="transmembrane region" description="Helical" evidence="7">
    <location>
        <begin position="432"/>
        <end position="455"/>
    </location>
</feature>
<keyword evidence="5 7" id="KW-1133">Transmembrane helix</keyword>
<gene>
    <name evidence="9" type="ORF">SMC5_07400</name>
    <name evidence="8" type="ORF">SMC6_06620</name>
</gene>
<feature type="transmembrane region" description="Helical" evidence="7">
    <location>
        <begin position="68"/>
        <end position="88"/>
    </location>
</feature>
<feature type="transmembrane region" description="Helical" evidence="7">
    <location>
        <begin position="203"/>
        <end position="230"/>
    </location>
</feature>
<evidence type="ECO:0000256" key="4">
    <source>
        <dbReference type="ARBA" id="ARBA00022692"/>
    </source>
</evidence>
<keyword evidence="3" id="KW-1003">Cell membrane</keyword>
<dbReference type="InterPro" id="IPR048279">
    <property type="entry name" value="MdtK-like"/>
</dbReference>
<feature type="transmembrane region" description="Helical" evidence="7">
    <location>
        <begin position="366"/>
        <end position="387"/>
    </location>
</feature>
<keyword evidence="6 7" id="KW-0472">Membrane</keyword>
<dbReference type="OrthoDB" id="9811110at2"/>
<comment type="caution">
    <text evidence="8">The sequence shown here is derived from an EMBL/GenBank/DDBJ whole genome shotgun (WGS) entry which is preliminary data.</text>
</comment>
<feature type="transmembrane region" description="Helical" evidence="7">
    <location>
        <begin position="144"/>
        <end position="165"/>
    </location>
</feature>
<dbReference type="GO" id="GO:0005886">
    <property type="term" value="C:plasma membrane"/>
    <property type="evidence" value="ECO:0007669"/>
    <property type="project" value="UniProtKB-SubCell"/>
</dbReference>
<dbReference type="Proteomes" id="UP000266489">
    <property type="component" value="Unassembled WGS sequence"/>
</dbReference>
<dbReference type="NCBIfam" id="TIGR00797">
    <property type="entry name" value="matE"/>
    <property type="match status" value="1"/>
</dbReference>
<dbReference type="InterPro" id="IPR052031">
    <property type="entry name" value="Membrane_Transporter-Flippase"/>
</dbReference>
<evidence type="ECO:0000256" key="7">
    <source>
        <dbReference type="SAM" id="Phobius"/>
    </source>
</evidence>
<dbReference type="EMBL" id="QXIU01000183">
    <property type="protein sequence ID" value="RIE09027.1"/>
    <property type="molecule type" value="Genomic_DNA"/>
</dbReference>
<feature type="transmembrane region" description="Helical" evidence="7">
    <location>
        <begin position="296"/>
        <end position="315"/>
    </location>
</feature>
<feature type="transmembrane region" description="Helical" evidence="7">
    <location>
        <begin position="109"/>
        <end position="132"/>
    </location>
</feature>
<dbReference type="Proteomes" id="UP000266260">
    <property type="component" value="Unassembled WGS sequence"/>
</dbReference>
<evidence type="ECO:0000313" key="9">
    <source>
        <dbReference type="EMBL" id="RIE09027.1"/>
    </source>
</evidence>
<accession>A0A398CXA3</accession>
<feature type="transmembrane region" description="Helical" evidence="7">
    <location>
        <begin position="177"/>
        <end position="197"/>
    </location>
</feature>
<feature type="transmembrane region" description="Helical" evidence="7">
    <location>
        <begin position="21"/>
        <end position="39"/>
    </location>
</feature>
<organism evidence="8 10">
    <name type="scientific">Candidatus Cryosericum odellii</name>
    <dbReference type="NCBI Taxonomy" id="2290917"/>
    <lineage>
        <taxon>Bacteria</taxon>
        <taxon>Pseudomonadati</taxon>
        <taxon>Caldisericota/Cryosericota group</taxon>
        <taxon>Candidatus Cryosericota</taxon>
        <taxon>Candidatus Cryosericia</taxon>
        <taxon>Candidatus Cryosericales</taxon>
        <taxon>Candidatus Cryosericaceae</taxon>
        <taxon>Candidatus Cryosericum</taxon>
    </lineage>
</organism>
<evidence type="ECO:0000313" key="8">
    <source>
        <dbReference type="EMBL" id="RIE07402.1"/>
    </source>
</evidence>
<proteinExistence type="predicted"/>
<evidence type="ECO:0000256" key="1">
    <source>
        <dbReference type="ARBA" id="ARBA00004651"/>
    </source>
</evidence>
<dbReference type="GO" id="GO:0042910">
    <property type="term" value="F:xenobiotic transmembrane transporter activity"/>
    <property type="evidence" value="ECO:0007669"/>
    <property type="project" value="InterPro"/>
</dbReference>
<dbReference type="AlphaFoldDB" id="A0A398CXA3"/>
<dbReference type="EMBL" id="QXIT01000110">
    <property type="protein sequence ID" value="RIE07402.1"/>
    <property type="molecule type" value="Genomic_DNA"/>
</dbReference>
<feature type="transmembrane region" description="Helical" evidence="7">
    <location>
        <begin position="336"/>
        <end position="360"/>
    </location>
</feature>
<dbReference type="GO" id="GO:0015297">
    <property type="term" value="F:antiporter activity"/>
    <property type="evidence" value="ECO:0007669"/>
    <property type="project" value="InterPro"/>
</dbReference>
<evidence type="ECO:0000256" key="6">
    <source>
        <dbReference type="ARBA" id="ARBA00023136"/>
    </source>
</evidence>
<dbReference type="Pfam" id="PF01554">
    <property type="entry name" value="MatE"/>
    <property type="match status" value="2"/>
</dbReference>
<dbReference type="RefSeq" id="WP_119120196.1">
    <property type="nucleotide sequence ID" value="NZ_QXIT01000110.1"/>
</dbReference>
<evidence type="ECO:0000313" key="10">
    <source>
        <dbReference type="Proteomes" id="UP000266260"/>
    </source>
</evidence>
<protein>
    <submittedName>
        <fullName evidence="8">MATE family efflux transporter</fullName>
    </submittedName>
</protein>
<dbReference type="PIRSF" id="PIRSF006603">
    <property type="entry name" value="DinF"/>
    <property type="match status" value="1"/>
</dbReference>
<sequence>MSRRPTMPTREEILHGPVVATMFRLSWPVMVSSLLNMVYNMTDTFWVGHLPKTENAVAVAGLQMSGPVVWFLVAFAFGFGSAGLALVSQFMGAHNEVHAEKAAGQTMSLAILLGFVVAFIGVVLSPILLPVLTPDRAISAVAISYTRIIFIGMPAIFVSALYAQIMNAYGDTVTPMLINTITVGLNVVLDPLMIFGWGPFAHMGVAGAALATVLCQVLSAVISLSILMTGRRKLRVTWRDLRPEIAWVKRILRIGLPASVGASGTSFGFIVLTGIIGRVPNPTVALSAYGIGDRMFSITSLINDGAGMGIATMVGRALGAGMKERATAVVRQGTTAIVGLMAVASVLLRLITPLVFRAFIPSQPEIIAEGVLFMSIFLWANPFFGVMMGVQSAFQGSGHNVPNMVLDLVRLWGLRVPLAWFFAMTLKFGSRGVWIGMTVSNVVAGFLSLILVFTIDWRHNIIGHLPLPEVLLMGEEAVSSISGVEVDDRP</sequence>
<name>A0A398CXA3_9BACT</name>
<evidence type="ECO:0000256" key="5">
    <source>
        <dbReference type="ARBA" id="ARBA00022989"/>
    </source>
</evidence>
<comment type="subcellular location">
    <subcellularLocation>
        <location evidence="1">Cell membrane</location>
        <topology evidence="1">Multi-pass membrane protein</topology>
    </subcellularLocation>
</comment>
<reference evidence="10 11" key="1">
    <citation type="submission" date="2018-09" db="EMBL/GenBank/DDBJ databases">
        <title>Discovery and Ecogenomic Context for Candidatus Cryosericales, a Global Caldiserica Order Active in Thawing Permafrost.</title>
        <authorList>
            <person name="Martinez M.A."/>
            <person name="Woodcroft B.J."/>
            <person name="Ignacio Espinoza J.C."/>
            <person name="Zayed A."/>
            <person name="Singleton C.M."/>
            <person name="Boyd J."/>
            <person name="Li Y.-F."/>
            <person name="Purvine S."/>
            <person name="Maughan H."/>
            <person name="Hodgkins S.B."/>
            <person name="Anderson D."/>
            <person name="Sederholm M."/>
            <person name="Temperton B."/>
            <person name="Saleska S.R."/>
            <person name="Tyson G.W."/>
            <person name="Rich V.I."/>
        </authorList>
    </citation>
    <scope>NUCLEOTIDE SEQUENCE [LARGE SCALE GENOMIC DNA]</scope>
    <source>
        <strain evidence="9 11">SMC5</strain>
        <strain evidence="8 10">SMC6</strain>
    </source>
</reference>
<dbReference type="InterPro" id="IPR002528">
    <property type="entry name" value="MATE_fam"/>
</dbReference>
<keyword evidence="4 7" id="KW-0812">Transmembrane</keyword>
<keyword evidence="10" id="KW-1185">Reference proteome</keyword>
<feature type="transmembrane region" description="Helical" evidence="7">
    <location>
        <begin position="408"/>
        <end position="426"/>
    </location>
</feature>
<dbReference type="PANTHER" id="PTHR43549">
    <property type="entry name" value="MULTIDRUG RESISTANCE PROTEIN YPNP-RELATED"/>
    <property type="match status" value="1"/>
</dbReference>
<evidence type="ECO:0000313" key="11">
    <source>
        <dbReference type="Proteomes" id="UP000266489"/>
    </source>
</evidence>
<feature type="transmembrane region" description="Helical" evidence="7">
    <location>
        <begin position="251"/>
        <end position="276"/>
    </location>
</feature>
<keyword evidence="2" id="KW-0813">Transport</keyword>
<evidence type="ECO:0000256" key="3">
    <source>
        <dbReference type="ARBA" id="ARBA00022475"/>
    </source>
</evidence>
<evidence type="ECO:0000256" key="2">
    <source>
        <dbReference type="ARBA" id="ARBA00022448"/>
    </source>
</evidence>
<accession>A0A398D9A9</accession>
<dbReference type="PANTHER" id="PTHR43549:SF2">
    <property type="entry name" value="MULTIDRUG RESISTANCE PROTEIN NORM-RELATED"/>
    <property type="match status" value="1"/>
</dbReference>